<reference evidence="5 6" key="1">
    <citation type="submission" date="2018-11" db="EMBL/GenBank/DDBJ databases">
        <authorList>
            <consortium name="Pathogen Informatics"/>
        </authorList>
    </citation>
    <scope>NUCLEOTIDE SEQUENCE [LARGE SCALE GENOMIC DNA]</scope>
</reference>
<evidence type="ECO:0000259" key="4">
    <source>
        <dbReference type="Pfam" id="PF12031"/>
    </source>
</evidence>
<keyword evidence="2" id="KW-0539">Nucleus</keyword>
<proteinExistence type="predicted"/>
<feature type="compositionally biased region" description="Pro residues" evidence="3">
    <location>
        <begin position="27"/>
        <end position="42"/>
    </location>
</feature>
<dbReference type="GO" id="GO:0045893">
    <property type="term" value="P:positive regulation of DNA-templated transcription"/>
    <property type="evidence" value="ECO:0007669"/>
    <property type="project" value="TreeGrafter"/>
</dbReference>
<dbReference type="GO" id="GO:0035060">
    <property type="term" value="C:brahma complex"/>
    <property type="evidence" value="ECO:0007669"/>
    <property type="project" value="InterPro"/>
</dbReference>
<reference evidence="7" key="2">
    <citation type="submission" date="2019-09" db="UniProtKB">
        <authorList>
            <consortium name="WormBaseParasite"/>
        </authorList>
    </citation>
    <scope>IDENTIFICATION</scope>
</reference>
<dbReference type="WBParaSite" id="HPBE_0000983401-mRNA-1">
    <property type="protein sequence ID" value="HPBE_0000983401-mRNA-1"/>
    <property type="gene ID" value="HPBE_0000983401"/>
</dbReference>
<feature type="region of interest" description="Disordered" evidence="3">
    <location>
        <begin position="1"/>
        <end position="49"/>
    </location>
</feature>
<dbReference type="InterPro" id="IPR016024">
    <property type="entry name" value="ARM-type_fold"/>
</dbReference>
<dbReference type="GO" id="GO:0071565">
    <property type="term" value="C:nBAF complex"/>
    <property type="evidence" value="ECO:0007669"/>
    <property type="project" value="TreeGrafter"/>
</dbReference>
<dbReference type="GO" id="GO:0006338">
    <property type="term" value="P:chromatin remodeling"/>
    <property type="evidence" value="ECO:0007669"/>
    <property type="project" value="InterPro"/>
</dbReference>
<dbReference type="OrthoDB" id="8709537at2759"/>
<evidence type="ECO:0000256" key="3">
    <source>
        <dbReference type="SAM" id="MobiDB-lite"/>
    </source>
</evidence>
<feature type="compositionally biased region" description="Polar residues" evidence="3">
    <location>
        <begin position="658"/>
        <end position="667"/>
    </location>
</feature>
<dbReference type="GO" id="GO:0016514">
    <property type="term" value="C:SWI/SNF complex"/>
    <property type="evidence" value="ECO:0007669"/>
    <property type="project" value="InterPro"/>
</dbReference>
<evidence type="ECO:0000256" key="1">
    <source>
        <dbReference type="ARBA" id="ARBA00004123"/>
    </source>
</evidence>
<dbReference type="InterPro" id="IPR033388">
    <property type="entry name" value="BAF250_C"/>
</dbReference>
<feature type="domain" description="SWI/SNF-like complex subunit BAF250 C-terminal" evidence="4">
    <location>
        <begin position="330"/>
        <end position="595"/>
    </location>
</feature>
<evidence type="ECO:0000256" key="2">
    <source>
        <dbReference type="ARBA" id="ARBA00023242"/>
    </source>
</evidence>
<dbReference type="EMBL" id="UZAH01026564">
    <property type="protein sequence ID" value="VDO82457.1"/>
    <property type="molecule type" value="Genomic_DNA"/>
</dbReference>
<keyword evidence="6" id="KW-1185">Reference proteome</keyword>
<dbReference type="SUPFAM" id="SSF48371">
    <property type="entry name" value="ARM repeat"/>
    <property type="match status" value="1"/>
</dbReference>
<gene>
    <name evidence="5" type="ORF">HPBE_LOCUS9835</name>
</gene>
<sequence length="674" mass="75057">MWHQRNAYAATAPGQMPPQAARYGYPPRMPPPQGTPTQPSAPSPGTNKLRVSFTQSNRISVQDATFIACNVNSCVQYPPQPTSQPQPVVTQQQQQQAYAQRQSQITGSYPPVSAQTAPAPAPLVPPTMSYSHQHHFPHGSVEATVISQKRRRKIMARELINATPRRLIMALRSGLETEAIWAINALNVLLYDDTNPHPCLTQMPGLLNVIIEHFWATLSVLYPETFPVSIIFLQEGFYGISVSEHFTRPAQYLPGELVKTLSADYVEQRIQLGLGGGLAERVALRLRNEWHACKVQSRARFSRTSGSTGVKQEPVDADEVARLFHFTRSLRALALSNILRGFSFLPGCEQLLCAHNGLLFVLGRFLQLMVSETPVQRAKPVPKMDDAPLPEPESYDAVRNRALSLLDCDDSQEVLLVETANQLRDDAFVMLCHMSVALDLFDVSDRLAYPIYDGILHWCSTSVPEATDPIPPAAVSPRNYALEIMCKMSVLERNVDMFLSTGAWPRIEKIVRLLAKLLSMNEETHHREFAIVILNAFCNASEAACYVAAMQSPTIPNLVAFIETSDQSMHQVMQTHGMPALRDNPEMMGTSVGMLRRAAAMLRLLVKVPDAYRVYAKHQQRLLQFTMSQLMDSRVAGMIADALYEIQSMLSKEKAKNESTSAANHKSNGGMWRL</sequence>
<dbReference type="AlphaFoldDB" id="A0A3P7ZEH5"/>
<dbReference type="GO" id="GO:0006357">
    <property type="term" value="P:regulation of transcription by RNA polymerase II"/>
    <property type="evidence" value="ECO:0007669"/>
    <property type="project" value="TreeGrafter"/>
</dbReference>
<dbReference type="InterPro" id="IPR021906">
    <property type="entry name" value="BAF250/Osa"/>
</dbReference>
<accession>A0A3P7ZEH5</accession>
<evidence type="ECO:0000313" key="6">
    <source>
        <dbReference type="Proteomes" id="UP000050761"/>
    </source>
</evidence>
<name>A0A3P7ZEH5_HELPZ</name>
<comment type="subcellular location">
    <subcellularLocation>
        <location evidence="1">Nucleus</location>
    </subcellularLocation>
</comment>
<dbReference type="GO" id="GO:0005654">
    <property type="term" value="C:nucleoplasm"/>
    <property type="evidence" value="ECO:0007669"/>
    <property type="project" value="TreeGrafter"/>
</dbReference>
<dbReference type="PANTHER" id="PTHR12656:SF5">
    <property type="entry name" value="TRITHORAX GROUP PROTEIN OSA"/>
    <property type="match status" value="1"/>
</dbReference>
<organism evidence="5">
    <name type="scientific">Heligmosomoides polygyrus</name>
    <name type="common">Parasitic roundworm</name>
    <dbReference type="NCBI Taxonomy" id="6339"/>
    <lineage>
        <taxon>Eukaryota</taxon>
        <taxon>Metazoa</taxon>
        <taxon>Ecdysozoa</taxon>
        <taxon>Nematoda</taxon>
        <taxon>Chromadorea</taxon>
        <taxon>Rhabditida</taxon>
        <taxon>Rhabditina</taxon>
        <taxon>Rhabditomorpha</taxon>
        <taxon>Strongyloidea</taxon>
        <taxon>Heligmosomidae</taxon>
        <taxon>Heligmosomoides</taxon>
    </lineage>
</organism>
<feature type="region of interest" description="Disordered" evidence="3">
    <location>
        <begin position="654"/>
        <end position="674"/>
    </location>
</feature>
<feature type="compositionally biased region" description="Low complexity" evidence="3">
    <location>
        <begin position="85"/>
        <end position="104"/>
    </location>
</feature>
<feature type="region of interest" description="Disordered" evidence="3">
    <location>
        <begin position="80"/>
        <end position="118"/>
    </location>
</feature>
<dbReference type="GO" id="GO:0031491">
    <property type="term" value="F:nucleosome binding"/>
    <property type="evidence" value="ECO:0007669"/>
    <property type="project" value="TreeGrafter"/>
</dbReference>
<evidence type="ECO:0000313" key="7">
    <source>
        <dbReference type="WBParaSite" id="HPBE_0000983401-mRNA-1"/>
    </source>
</evidence>
<dbReference type="PANTHER" id="PTHR12656">
    <property type="entry name" value="BRG-1 ASSOCIATED FACTOR 250 BAF250"/>
    <property type="match status" value="1"/>
</dbReference>
<protein>
    <submittedName>
        <fullName evidence="7">BAF250_C domain-containing protein</fullName>
    </submittedName>
</protein>
<dbReference type="Pfam" id="PF12031">
    <property type="entry name" value="BAF250_C"/>
    <property type="match status" value="1"/>
</dbReference>
<evidence type="ECO:0000313" key="5">
    <source>
        <dbReference type="EMBL" id="VDO82457.1"/>
    </source>
</evidence>
<dbReference type="Proteomes" id="UP000050761">
    <property type="component" value="Unassembled WGS sequence"/>
</dbReference>